<proteinExistence type="predicted"/>
<evidence type="ECO:0000313" key="1">
    <source>
        <dbReference type="EMBL" id="EEF90321.1"/>
    </source>
</evidence>
<dbReference type="HOGENOM" id="CLU_3284582_0_0_10"/>
<organism evidence="1 2">
    <name type="scientific">Bacteroides cellulosilyticus DSM 14838</name>
    <dbReference type="NCBI Taxonomy" id="537012"/>
    <lineage>
        <taxon>Bacteria</taxon>
        <taxon>Pseudomonadati</taxon>
        <taxon>Bacteroidota</taxon>
        <taxon>Bacteroidia</taxon>
        <taxon>Bacteroidales</taxon>
        <taxon>Bacteroidaceae</taxon>
        <taxon>Bacteroides</taxon>
    </lineage>
</organism>
<reference evidence="1 2" key="2">
    <citation type="submission" date="2009-01" db="EMBL/GenBank/DDBJ databases">
        <title>Draft genome sequence of Bacteroides cellulosilyticus (DSM 14838).</title>
        <authorList>
            <person name="Sudarsanam P."/>
            <person name="Ley R."/>
            <person name="Guruge J."/>
            <person name="Turnbaugh P.J."/>
            <person name="Mahowald M."/>
            <person name="Liep D."/>
            <person name="Gordon J."/>
        </authorList>
    </citation>
    <scope>NUCLEOTIDE SEQUENCE [LARGE SCALE GENOMIC DNA]</scope>
    <source>
        <strain evidence="1 2">DSM 14838</strain>
    </source>
</reference>
<dbReference type="AlphaFoldDB" id="E2NCN0"/>
<sequence>MFLVKFAQTIYEDRENIGSGNDLIQGNKKADLQMQLRIKI</sequence>
<accession>E2NCN0</accession>
<gene>
    <name evidence="1" type="ORF">BACCELL_02038</name>
</gene>
<dbReference type="Proteomes" id="UP000003711">
    <property type="component" value="Unassembled WGS sequence"/>
</dbReference>
<name>E2NCN0_9BACE</name>
<comment type="caution">
    <text evidence="1">The sequence shown here is derived from an EMBL/GenBank/DDBJ whole genome shotgun (WGS) entry which is preliminary data.</text>
</comment>
<evidence type="ECO:0000313" key="2">
    <source>
        <dbReference type="Proteomes" id="UP000003711"/>
    </source>
</evidence>
<reference evidence="1 2" key="1">
    <citation type="submission" date="2008-12" db="EMBL/GenBank/DDBJ databases">
        <authorList>
            <person name="Fulton L."/>
            <person name="Clifton S."/>
            <person name="Fulton B."/>
            <person name="Xu J."/>
            <person name="Minx P."/>
            <person name="Pepin K.H."/>
            <person name="Johnson M."/>
            <person name="Bhonagiri V."/>
            <person name="Nash W.E."/>
            <person name="Mardis E.R."/>
            <person name="Wilson R.K."/>
        </authorList>
    </citation>
    <scope>NUCLEOTIDE SEQUENCE [LARGE SCALE GENOMIC DNA]</scope>
    <source>
        <strain evidence="1 2">DSM 14838</strain>
    </source>
</reference>
<protein>
    <submittedName>
        <fullName evidence="1">Uncharacterized protein</fullName>
    </submittedName>
</protein>
<dbReference type="EMBL" id="ACCH01000157">
    <property type="protein sequence ID" value="EEF90321.1"/>
    <property type="molecule type" value="Genomic_DNA"/>
</dbReference>